<accession>A0A0R3D436</accession>
<gene>
    <name evidence="1" type="ORF">AOQ72_08620</name>
</gene>
<protein>
    <recommendedName>
        <fullName evidence="3">Glycosyltransferase</fullName>
    </recommendedName>
</protein>
<dbReference type="SUPFAM" id="SSF53756">
    <property type="entry name" value="UDP-Glycosyltransferase/glycogen phosphorylase"/>
    <property type="match status" value="1"/>
</dbReference>
<evidence type="ECO:0008006" key="3">
    <source>
        <dbReference type="Google" id="ProtNLM"/>
    </source>
</evidence>
<sequence>MPCQSDFGLVYTIYLLAVARMFGYPTYLHHHNFGYINDRRRLMDAALVAGGPEVAHIFLCDYMLRRFGETYKSPKRSLVISNAAFVPPQPSQAVPPESGALRIGLLSNLNREKGLYLFFDLLRAAHDQGLNLQGRLAGPVRDPDDRRALEAAQNELGDRLLYAGPLYGQKKTQFYESIDVFVFPTLYRNEAQPTVVYEALAAGNLIVAHERGCIASQVQSDGLVIPGDQPFVLNALSWLRHLKAKGNTDSRISIALRSSETYTRERAKARNALSS</sequence>
<reference evidence="1 2" key="1">
    <citation type="submission" date="2015-09" db="EMBL/GenBank/DDBJ databases">
        <title>Draft Genome Sequence of the Strain BR 3267 (Bradyrhizobium yuanmingense) recommended as inoculant for cowpea in Brazil.</title>
        <authorList>
            <person name="Simoes-Araujo J.L."/>
            <person name="Zilli J.E."/>
        </authorList>
    </citation>
    <scope>NUCLEOTIDE SEQUENCE [LARGE SCALE GENOMIC DNA]</scope>
    <source>
        <strain evidence="1 2">BR3267</strain>
    </source>
</reference>
<dbReference type="Proteomes" id="UP000051380">
    <property type="component" value="Unassembled WGS sequence"/>
</dbReference>
<dbReference type="EMBL" id="LJYF01000004">
    <property type="protein sequence ID" value="KRQ01519.1"/>
    <property type="molecule type" value="Genomic_DNA"/>
</dbReference>
<dbReference type="Gene3D" id="3.40.50.2000">
    <property type="entry name" value="Glycogen Phosphorylase B"/>
    <property type="match status" value="1"/>
</dbReference>
<comment type="caution">
    <text evidence="1">The sequence shown here is derived from an EMBL/GenBank/DDBJ whole genome shotgun (WGS) entry which is preliminary data.</text>
</comment>
<dbReference type="Pfam" id="PF13692">
    <property type="entry name" value="Glyco_trans_1_4"/>
    <property type="match status" value="1"/>
</dbReference>
<organism evidence="1 2">
    <name type="scientific">Bradyrhizobium yuanmingense</name>
    <dbReference type="NCBI Taxonomy" id="108015"/>
    <lineage>
        <taxon>Bacteria</taxon>
        <taxon>Pseudomonadati</taxon>
        <taxon>Pseudomonadota</taxon>
        <taxon>Alphaproteobacteria</taxon>
        <taxon>Hyphomicrobiales</taxon>
        <taxon>Nitrobacteraceae</taxon>
        <taxon>Bradyrhizobium</taxon>
    </lineage>
</organism>
<dbReference type="CDD" id="cd03801">
    <property type="entry name" value="GT4_PimA-like"/>
    <property type="match status" value="1"/>
</dbReference>
<dbReference type="AlphaFoldDB" id="A0A0R3D436"/>
<evidence type="ECO:0000313" key="1">
    <source>
        <dbReference type="EMBL" id="KRQ01519.1"/>
    </source>
</evidence>
<evidence type="ECO:0000313" key="2">
    <source>
        <dbReference type="Proteomes" id="UP000051380"/>
    </source>
</evidence>
<proteinExistence type="predicted"/>
<name>A0A0R3D436_9BRAD</name>